<dbReference type="AlphaFoldDB" id="B0YBZ3"/>
<name>B0YBZ3_ASPFC</name>
<reference evidence="1 2" key="1">
    <citation type="journal article" date="2008" name="PLoS Genet.">
        <title>Genomic islands in the pathogenic filamentous fungus Aspergillus fumigatus.</title>
        <authorList>
            <person name="Fedorova N.D."/>
            <person name="Khaldi N."/>
            <person name="Joardar V.S."/>
            <person name="Maiti R."/>
            <person name="Amedeo P."/>
            <person name="Anderson M.J."/>
            <person name="Crabtree J."/>
            <person name="Silva J.C."/>
            <person name="Badger J.H."/>
            <person name="Albarraq A."/>
            <person name="Angiuoli S."/>
            <person name="Bussey H."/>
            <person name="Bowyer P."/>
            <person name="Cotty P.J."/>
            <person name="Dyer P.S."/>
            <person name="Egan A."/>
            <person name="Galens K."/>
            <person name="Fraser-Liggett C.M."/>
            <person name="Haas B.J."/>
            <person name="Inman J.M."/>
            <person name="Kent R."/>
            <person name="Lemieux S."/>
            <person name="Malavazi I."/>
            <person name="Orvis J."/>
            <person name="Roemer T."/>
            <person name="Ronning C.M."/>
            <person name="Sundaram J.P."/>
            <person name="Sutton G."/>
            <person name="Turner G."/>
            <person name="Venter J.C."/>
            <person name="White O.R."/>
            <person name="Whitty B.R."/>
            <person name="Youngman P."/>
            <person name="Wolfe K.H."/>
            <person name="Goldman G.H."/>
            <person name="Wortman J.R."/>
            <person name="Jiang B."/>
            <person name="Denning D.W."/>
            <person name="Nierman W.C."/>
        </authorList>
    </citation>
    <scope>NUCLEOTIDE SEQUENCE [LARGE SCALE GENOMIC DNA]</scope>
    <source>
        <strain evidence="2">CBS 144.89 / FGSC A1163 / CEA10</strain>
    </source>
</reference>
<dbReference type="HOGENOM" id="CLU_2346283_0_0_1"/>
<accession>B0YBZ3</accession>
<proteinExistence type="predicted"/>
<protein>
    <submittedName>
        <fullName evidence="1">Uncharacterized protein</fullName>
    </submittedName>
</protein>
<dbReference type="Proteomes" id="UP000001699">
    <property type="component" value="Unassembled WGS sequence"/>
</dbReference>
<evidence type="ECO:0000313" key="1">
    <source>
        <dbReference type="EMBL" id="EDP48124.1"/>
    </source>
</evidence>
<keyword evidence="2" id="KW-1185">Reference proteome</keyword>
<sequence>MDIGVAPLQVEPKRVGLVVWEVDDVAGGSDPGPDDGWVEEAGVFAGNRDVDVEGDYIKVFVDVTLEDSLRSLLSPVQFILVGRIAVQPKHRQRCPQT</sequence>
<gene>
    <name evidence="1" type="ORF">AFUB_088340</name>
</gene>
<organism evidence="1 2">
    <name type="scientific">Aspergillus fumigatus (strain CBS 144.89 / FGSC A1163 / CEA10)</name>
    <name type="common">Neosartorya fumigata</name>
    <dbReference type="NCBI Taxonomy" id="451804"/>
    <lineage>
        <taxon>Eukaryota</taxon>
        <taxon>Fungi</taxon>
        <taxon>Dikarya</taxon>
        <taxon>Ascomycota</taxon>
        <taxon>Pezizomycotina</taxon>
        <taxon>Eurotiomycetes</taxon>
        <taxon>Eurotiomycetidae</taxon>
        <taxon>Eurotiales</taxon>
        <taxon>Aspergillaceae</taxon>
        <taxon>Aspergillus</taxon>
        <taxon>Aspergillus subgen. Fumigati</taxon>
    </lineage>
</organism>
<evidence type="ECO:0000313" key="2">
    <source>
        <dbReference type="Proteomes" id="UP000001699"/>
    </source>
</evidence>
<dbReference type="EMBL" id="DS499601">
    <property type="protein sequence ID" value="EDP48124.1"/>
    <property type="molecule type" value="Genomic_DNA"/>
</dbReference>
<dbReference type="VEuPathDB" id="FungiDB:AFUB_088340"/>